<keyword evidence="3" id="KW-0418">Kinase</keyword>
<dbReference type="Gene3D" id="3.40.50.300">
    <property type="entry name" value="P-loop containing nucleotide triphosphate hydrolases"/>
    <property type="match status" value="1"/>
</dbReference>
<sequence>MNNAESPPPKGRRSRSGAALQGSGAIAQGNDAVALGKDARYVGRDNYQITLQQAAQPGASADELRQGYLAWLSMQANRLPLFVSDSGKPVQLASVYTALLTAGRDESRLHPATASSVRKTATGEPGEPERQSALEALDREQHLVLMGGPGSGKTTFLNFVALCLAGEILRSPGANLKLLRRPIPPEGDAPSDQPKAQRWTRGALLPVRVVLRDLAASLPPPGTPTNADTVWSFIVGQLPAQLRRYADALQAELLGRGGLILLDGLDEVPDARQRREQVKAAVQEFAAIHGKCRFLVTSRTYAYQRQDWKLDGFAERELLPFTRGQVERFIDGWYAHMAHDLYRISEAQAAAGAAMLKRATERPELRELAARPLLLTLMARLQTRGGGALPESREELYRQSVAMLLDEWEGLKLQRDASGQPIGVEQPSLNEWLNASRENIRRELDKLAYEAHLQQPTLVGTADIRQSDLIAALLAASRDRREVSPLLLEDHLRDRTGLLTAHGEGLYQFPHRSFQEYLAACHLARFKFPDELSRLARADPNRWREVALLSAAGFRNAPGSIWELVDALCTRSADPAANAPEADSGSQWGALLAGQVLHETGLAAADPDLQERHEIKRLRVRDWQLRLLRSSTLPARERVLAGDLLAALGETRQHLLDVDRMRFVAVPRGPFWMGDEVVHNAPLHRNETLSYDYWIAEAPVTVAQFAQFVAVSGYQGHAPETLNDPMNRPVVSVTWHDARRFCDWLSERWRAALPAGWSVGLPSEAEWEKAARGGVLIPPAAQRTTIDAGFTIAASSLQDNPEPQRAWPWGDEWDADKANAEDSIGETSTPACFSAGRSPYGCEDLAGNVWEWTRSLWGTDWQKPDFVYPYDARDRRREDLDAPDAIWRVVRGGSWGYLRGVARCGVRFRGLPGGRDGGFGFRVVLRSSPVR</sequence>
<keyword evidence="3" id="KW-0808">Transferase</keyword>
<dbReference type="PATRIC" id="fig|1454001.3.peg.3179"/>
<feature type="region of interest" description="Disordered" evidence="1">
    <location>
        <begin position="107"/>
        <end position="129"/>
    </location>
</feature>
<dbReference type="EMBL" id="JFAX01000022">
    <property type="protein sequence ID" value="EXI65462.1"/>
    <property type="molecule type" value="Genomic_DNA"/>
</dbReference>
<dbReference type="EC" id="2.7.11.1" evidence="3"/>
<dbReference type="SUPFAM" id="SSF56436">
    <property type="entry name" value="C-type lectin-like"/>
    <property type="match status" value="1"/>
</dbReference>
<dbReference type="InterPro" id="IPR051043">
    <property type="entry name" value="Sulfatase_Mod_Factor_Kinase"/>
</dbReference>
<dbReference type="SUPFAM" id="SSF52540">
    <property type="entry name" value="P-loop containing nucleoside triphosphate hydrolases"/>
    <property type="match status" value="1"/>
</dbReference>
<dbReference type="InterPro" id="IPR016187">
    <property type="entry name" value="CTDL_fold"/>
</dbReference>
<evidence type="ECO:0000259" key="2">
    <source>
        <dbReference type="SMART" id="SM00382"/>
    </source>
</evidence>
<dbReference type="PANTHER" id="PTHR23150">
    <property type="entry name" value="SULFATASE MODIFYING FACTOR 1, 2"/>
    <property type="match status" value="1"/>
</dbReference>
<dbReference type="InterPro" id="IPR003593">
    <property type="entry name" value="AAA+_ATPase"/>
</dbReference>
<proteinExistence type="predicted"/>
<gene>
    <name evidence="3" type="primary">pkn1_7</name>
    <name evidence="3" type="ORF">AW08_03133</name>
</gene>
<evidence type="ECO:0000256" key="1">
    <source>
        <dbReference type="SAM" id="MobiDB-lite"/>
    </source>
</evidence>
<reference evidence="3" key="1">
    <citation type="submission" date="2014-02" db="EMBL/GenBank/DDBJ databases">
        <title>Expanding our view of genomic diversity in Candidatus Accumulibacter clades.</title>
        <authorList>
            <person name="Skennerton C.T."/>
            <person name="Barr J.J."/>
            <person name="Slater F.R."/>
            <person name="Bond P.L."/>
            <person name="Tyson G.W."/>
        </authorList>
    </citation>
    <scope>NUCLEOTIDE SEQUENCE [LARGE SCALE GENOMIC DNA]</scope>
</reference>
<organism evidence="3 4">
    <name type="scientific">Candidatus Accumulibacter adjunctus</name>
    <dbReference type="NCBI Taxonomy" id="1454001"/>
    <lineage>
        <taxon>Bacteria</taxon>
        <taxon>Pseudomonadati</taxon>
        <taxon>Pseudomonadota</taxon>
        <taxon>Betaproteobacteria</taxon>
        <taxon>Candidatus Accumulibacter</taxon>
    </lineage>
</organism>
<protein>
    <submittedName>
        <fullName evidence="3">Serine/threonine-protein kinase pkn1</fullName>
        <ecNumber evidence="3">2.7.11.1</ecNumber>
    </submittedName>
</protein>
<dbReference type="Pfam" id="PF03781">
    <property type="entry name" value="FGE-sulfatase"/>
    <property type="match status" value="1"/>
</dbReference>
<feature type="domain" description="AAA+ ATPase" evidence="2">
    <location>
        <begin position="139"/>
        <end position="488"/>
    </location>
</feature>
<accession>A0A011NLI0</accession>
<evidence type="ECO:0000313" key="4">
    <source>
        <dbReference type="Proteomes" id="UP000020218"/>
    </source>
</evidence>
<evidence type="ECO:0000313" key="3">
    <source>
        <dbReference type="EMBL" id="EXI65462.1"/>
    </source>
</evidence>
<dbReference type="STRING" id="1454001.AW08_03133"/>
<dbReference type="AlphaFoldDB" id="A0A011NLI0"/>
<name>A0A011NLI0_9PROT</name>
<feature type="region of interest" description="Disordered" evidence="1">
    <location>
        <begin position="1"/>
        <end position="24"/>
    </location>
</feature>
<dbReference type="SMART" id="SM00382">
    <property type="entry name" value="AAA"/>
    <property type="match status" value="1"/>
</dbReference>
<dbReference type="InterPro" id="IPR042095">
    <property type="entry name" value="SUMF_sf"/>
</dbReference>
<dbReference type="PANTHER" id="PTHR23150:SF19">
    <property type="entry name" value="FORMYLGLYCINE-GENERATING ENZYME"/>
    <property type="match status" value="1"/>
</dbReference>
<dbReference type="GO" id="GO:0120147">
    <property type="term" value="F:formylglycine-generating oxidase activity"/>
    <property type="evidence" value="ECO:0007669"/>
    <property type="project" value="TreeGrafter"/>
</dbReference>
<keyword evidence="4" id="KW-1185">Reference proteome</keyword>
<dbReference type="Gene3D" id="3.90.1580.10">
    <property type="entry name" value="paralog of FGE (formylglycine-generating enzyme)"/>
    <property type="match status" value="1"/>
</dbReference>
<comment type="caution">
    <text evidence="3">The sequence shown here is derived from an EMBL/GenBank/DDBJ whole genome shotgun (WGS) entry which is preliminary data.</text>
</comment>
<dbReference type="GO" id="GO:0004674">
    <property type="term" value="F:protein serine/threonine kinase activity"/>
    <property type="evidence" value="ECO:0007669"/>
    <property type="project" value="UniProtKB-EC"/>
</dbReference>
<dbReference type="Proteomes" id="UP000020218">
    <property type="component" value="Unassembled WGS sequence"/>
</dbReference>
<dbReference type="InterPro" id="IPR027417">
    <property type="entry name" value="P-loop_NTPase"/>
</dbReference>
<dbReference type="InterPro" id="IPR005532">
    <property type="entry name" value="SUMF_dom"/>
</dbReference>